<reference evidence="2" key="1">
    <citation type="submission" date="2025-08" db="UniProtKB">
        <authorList>
            <consortium name="RefSeq"/>
        </authorList>
    </citation>
    <scope>IDENTIFICATION</scope>
    <source>
        <tissue evidence="2">Leaf</tissue>
    </source>
</reference>
<evidence type="ECO:0000313" key="2">
    <source>
        <dbReference type="RefSeq" id="XP_014491744.1"/>
    </source>
</evidence>
<proteinExistence type="predicted"/>
<dbReference type="KEGG" id="vra:106754256"/>
<dbReference type="RefSeq" id="XP_014491744.1">
    <property type="nucleotide sequence ID" value="XM_014636258.2"/>
</dbReference>
<accession>A0A1S3TDA1</accession>
<gene>
    <name evidence="2" type="primary">LOC106754256</name>
</gene>
<dbReference type="AlphaFoldDB" id="A0A1S3TDA1"/>
<dbReference type="Proteomes" id="UP000087766">
    <property type="component" value="Unplaced"/>
</dbReference>
<name>A0A1S3TDA1_VIGRR</name>
<dbReference type="GeneID" id="106754256"/>
<sequence>MMLIRSRYKLVKNFGISVSGSLGICMHSTTSVLDSLQNRVLKVSDPMIPVGPILDQWVKEGREVTEFQFRDLVRRLHQFCRCTHSRQGDEVSLEQALDGDDVTT</sequence>
<keyword evidence="1" id="KW-1185">Reference proteome</keyword>
<evidence type="ECO:0000313" key="1">
    <source>
        <dbReference type="Proteomes" id="UP000087766"/>
    </source>
</evidence>
<protein>
    <submittedName>
        <fullName evidence="2">Uncharacterized protein LOC106754256</fullName>
    </submittedName>
</protein>
<organism evidence="1 2">
    <name type="scientific">Vigna radiata var. radiata</name>
    <name type="common">Mung bean</name>
    <name type="synonym">Phaseolus aureus</name>
    <dbReference type="NCBI Taxonomy" id="3916"/>
    <lineage>
        <taxon>Eukaryota</taxon>
        <taxon>Viridiplantae</taxon>
        <taxon>Streptophyta</taxon>
        <taxon>Embryophyta</taxon>
        <taxon>Tracheophyta</taxon>
        <taxon>Spermatophyta</taxon>
        <taxon>Magnoliopsida</taxon>
        <taxon>eudicotyledons</taxon>
        <taxon>Gunneridae</taxon>
        <taxon>Pentapetalae</taxon>
        <taxon>rosids</taxon>
        <taxon>fabids</taxon>
        <taxon>Fabales</taxon>
        <taxon>Fabaceae</taxon>
        <taxon>Papilionoideae</taxon>
        <taxon>50 kb inversion clade</taxon>
        <taxon>NPAAA clade</taxon>
        <taxon>indigoferoid/millettioid clade</taxon>
        <taxon>Phaseoleae</taxon>
        <taxon>Vigna</taxon>
    </lineage>
</organism>